<dbReference type="AlphaFoldDB" id="A0A6I4UFG2"/>
<accession>A0A6I4UFG2</accession>
<evidence type="ECO:0000313" key="1">
    <source>
        <dbReference type="EMBL" id="MBB3775146.1"/>
    </source>
</evidence>
<evidence type="ECO:0000313" key="2">
    <source>
        <dbReference type="EMBL" id="MXP37226.1"/>
    </source>
</evidence>
<evidence type="ECO:0000313" key="3">
    <source>
        <dbReference type="Proteomes" id="UP000430021"/>
    </source>
</evidence>
<dbReference type="EMBL" id="WTYB01000001">
    <property type="protein sequence ID" value="MXP37226.1"/>
    <property type="molecule type" value="Genomic_DNA"/>
</dbReference>
<reference evidence="1 4" key="2">
    <citation type="submission" date="2020-08" db="EMBL/GenBank/DDBJ databases">
        <title>Genomic Encyclopedia of Type Strains, Phase IV (KMG-IV): sequencing the most valuable type-strain genomes for metagenomic binning, comparative biology and taxonomic classification.</title>
        <authorList>
            <person name="Goeker M."/>
        </authorList>
    </citation>
    <scope>NUCLEOTIDE SEQUENCE [LARGE SCALE GENOMIC DNA]</scope>
    <source>
        <strain evidence="1 4">DSM 8510</strain>
    </source>
</reference>
<proteinExistence type="predicted"/>
<dbReference type="EMBL" id="JACICE010000001">
    <property type="protein sequence ID" value="MBB3775146.1"/>
    <property type="molecule type" value="Genomic_DNA"/>
</dbReference>
<dbReference type="Proteomes" id="UP000430021">
    <property type="component" value="Unassembled WGS sequence"/>
</dbReference>
<protein>
    <submittedName>
        <fullName evidence="2">Uncharacterized protein</fullName>
    </submittedName>
</protein>
<comment type="caution">
    <text evidence="2">The sequence shown here is derived from an EMBL/GenBank/DDBJ whole genome shotgun (WGS) entry which is preliminary data.</text>
</comment>
<gene>
    <name evidence="1" type="ORF">FHS52_001089</name>
    <name evidence="2" type="ORF">GRI59_01200</name>
</gene>
<organism evidence="2 3">
    <name type="scientific">Erythrobacter ramosus</name>
    <dbReference type="NCBI Taxonomy" id="35811"/>
    <lineage>
        <taxon>Bacteria</taxon>
        <taxon>Pseudomonadati</taxon>
        <taxon>Pseudomonadota</taxon>
        <taxon>Alphaproteobacteria</taxon>
        <taxon>Sphingomonadales</taxon>
        <taxon>Erythrobacteraceae</taxon>
        <taxon>Erythrobacter/Porphyrobacter group</taxon>
        <taxon>Erythrobacter</taxon>
    </lineage>
</organism>
<evidence type="ECO:0000313" key="4">
    <source>
        <dbReference type="Proteomes" id="UP000548685"/>
    </source>
</evidence>
<keyword evidence="4" id="KW-1185">Reference proteome</keyword>
<name>A0A6I4UFG2_9SPHN</name>
<reference evidence="2 3" key="1">
    <citation type="submission" date="2019-12" db="EMBL/GenBank/DDBJ databases">
        <title>Genomic-based taxomic classification of the family Erythrobacteraceae.</title>
        <authorList>
            <person name="Xu L."/>
        </authorList>
    </citation>
    <scope>NUCLEOTIDE SEQUENCE [LARGE SCALE GENOMIC DNA]</scope>
    <source>
        <strain evidence="2 3">JCM 10282</strain>
    </source>
</reference>
<dbReference type="OrthoDB" id="7392140at2"/>
<dbReference type="RefSeq" id="WP_160759382.1">
    <property type="nucleotide sequence ID" value="NZ_BAAADZ010000002.1"/>
</dbReference>
<sequence>MTSLADQKADALRFITGFELKHGRGPSNDEVADAAFDGDEGLADYLIRALIIEGKVRRAPHSRRRKLQVLKPVAIPRAPDGEPLHLVRIGGRAE</sequence>
<dbReference type="Proteomes" id="UP000548685">
    <property type="component" value="Unassembled WGS sequence"/>
</dbReference>